<dbReference type="Gene3D" id="2.30.30.140">
    <property type="match status" value="1"/>
</dbReference>
<dbReference type="PANTHER" id="PTHR35177">
    <property type="entry name" value="HYDROGENASE MATURATION FACTOR HYBG"/>
    <property type="match status" value="1"/>
</dbReference>
<sequence length="75" mass="8345">MCLAVPGEIIDVTGNHATVDFGGAQREVRIDLLESVQKGDFVLVHVGYAIQLIDREEAEEMLKAWREVSEELPHA</sequence>
<evidence type="ECO:0000313" key="2">
    <source>
        <dbReference type="EMBL" id="KXA99749.1"/>
    </source>
</evidence>
<dbReference type="PATRIC" id="fig|1698272.3.peg.380"/>
<dbReference type="Pfam" id="PF01455">
    <property type="entry name" value="HupF_HypC"/>
    <property type="match status" value="1"/>
</dbReference>
<proteinExistence type="inferred from homology"/>
<dbReference type="GO" id="GO:0005506">
    <property type="term" value="F:iron ion binding"/>
    <property type="evidence" value="ECO:0007669"/>
    <property type="project" value="TreeGrafter"/>
</dbReference>
<dbReference type="GO" id="GO:1902670">
    <property type="term" value="F:carbon dioxide binding"/>
    <property type="evidence" value="ECO:0007669"/>
    <property type="project" value="TreeGrafter"/>
</dbReference>
<accession>A0A133UZY9</accession>
<comment type="similarity">
    <text evidence="1">Belongs to the HupF/HypC family.</text>
</comment>
<dbReference type="GO" id="GO:0051604">
    <property type="term" value="P:protein maturation"/>
    <property type="evidence" value="ECO:0007669"/>
    <property type="project" value="TreeGrafter"/>
</dbReference>
<comment type="caution">
    <text evidence="2">The sequence shown here is derived from an EMBL/GenBank/DDBJ whole genome shotgun (WGS) entry which is preliminary data.</text>
</comment>
<dbReference type="InterPro" id="IPR001109">
    <property type="entry name" value="Hydrogenase_HupF/HypC"/>
</dbReference>
<dbReference type="PRINTS" id="PR00445">
    <property type="entry name" value="HUPFHYPC"/>
</dbReference>
<reference evidence="2 3" key="1">
    <citation type="journal article" date="2016" name="Sci. Rep.">
        <title>Metabolic traits of an uncultured archaeal lineage -MSBL1- from brine pools of the Red Sea.</title>
        <authorList>
            <person name="Mwirichia R."/>
            <person name="Alam I."/>
            <person name="Rashid M."/>
            <person name="Vinu M."/>
            <person name="Ba-Alawi W."/>
            <person name="Anthony Kamau A."/>
            <person name="Kamanda Ngugi D."/>
            <person name="Goker M."/>
            <person name="Klenk H.P."/>
            <person name="Bajic V."/>
            <person name="Stingl U."/>
        </authorList>
    </citation>
    <scope>NUCLEOTIDE SEQUENCE [LARGE SCALE GENOMIC DNA]</scope>
    <source>
        <strain evidence="2">SCGC-AAA261C02</strain>
    </source>
</reference>
<dbReference type="FunFam" id="2.30.30.140:FF:000022">
    <property type="entry name" value="Hydrogenase assembly chaperone HybG"/>
    <property type="match status" value="1"/>
</dbReference>
<dbReference type="EMBL" id="LHXW01000026">
    <property type="protein sequence ID" value="KXA99749.1"/>
    <property type="molecule type" value="Genomic_DNA"/>
</dbReference>
<organism evidence="2 3">
    <name type="scientific">candidate division MSBL1 archaeon SCGC-AAA261C02</name>
    <dbReference type="NCBI Taxonomy" id="1698272"/>
    <lineage>
        <taxon>Archaea</taxon>
        <taxon>Methanobacteriati</taxon>
        <taxon>Methanobacteriota</taxon>
        <taxon>candidate division MSBL1</taxon>
    </lineage>
</organism>
<dbReference type="SUPFAM" id="SSF159127">
    <property type="entry name" value="HupF/HypC-like"/>
    <property type="match status" value="1"/>
</dbReference>
<dbReference type="NCBIfam" id="TIGR00074">
    <property type="entry name" value="hypC_hupF"/>
    <property type="match status" value="1"/>
</dbReference>
<name>A0A133UZY9_9EURY</name>
<evidence type="ECO:0000256" key="1">
    <source>
        <dbReference type="ARBA" id="ARBA00006018"/>
    </source>
</evidence>
<dbReference type="PANTHER" id="PTHR35177:SF2">
    <property type="entry name" value="HYDROGENASE MATURATION FACTOR HYBG"/>
    <property type="match status" value="1"/>
</dbReference>
<protein>
    <submittedName>
        <fullName evidence="2">Hydrogenase</fullName>
    </submittedName>
</protein>
<evidence type="ECO:0000313" key="3">
    <source>
        <dbReference type="Proteomes" id="UP000070520"/>
    </source>
</evidence>
<gene>
    <name evidence="2" type="ORF">AKJ42_02590</name>
</gene>
<dbReference type="AlphaFoldDB" id="A0A133UZY9"/>
<keyword evidence="3" id="KW-1185">Reference proteome</keyword>
<dbReference type="Proteomes" id="UP000070520">
    <property type="component" value="Unassembled WGS sequence"/>
</dbReference>